<organism evidence="4 5">
    <name type="scientific">Oedothorax gibbosus</name>
    <dbReference type="NCBI Taxonomy" id="931172"/>
    <lineage>
        <taxon>Eukaryota</taxon>
        <taxon>Metazoa</taxon>
        <taxon>Ecdysozoa</taxon>
        <taxon>Arthropoda</taxon>
        <taxon>Chelicerata</taxon>
        <taxon>Arachnida</taxon>
        <taxon>Araneae</taxon>
        <taxon>Araneomorphae</taxon>
        <taxon>Entelegynae</taxon>
        <taxon>Araneoidea</taxon>
        <taxon>Linyphiidae</taxon>
        <taxon>Erigoninae</taxon>
        <taxon>Oedothorax</taxon>
    </lineage>
</organism>
<evidence type="ECO:0000256" key="3">
    <source>
        <dbReference type="SAM" id="SignalP"/>
    </source>
</evidence>
<feature type="transmembrane region" description="Helical" evidence="2">
    <location>
        <begin position="155"/>
        <end position="174"/>
    </location>
</feature>
<keyword evidence="2" id="KW-0472">Membrane</keyword>
<dbReference type="Proteomes" id="UP000827092">
    <property type="component" value="Unassembled WGS sequence"/>
</dbReference>
<accession>A0AAV6W1E8</accession>
<keyword evidence="3" id="KW-0732">Signal</keyword>
<sequence length="451" mass="48539">MAMLFKIAAIVCILVIGAIPILRAEDDEDATHETAVKTVVYTIEPTPAPETATEAVNGTSAGSPWGGLFSASSQVVRSVFALEVCLFAGFAFYLVVIFSCCLLILSILQNADGFTVAVVTIPEGATDINTEIATLREKLNEKIKEALSGTKMVKVVMHPISLIVFLLFEVLMGAETAEMLSKTQNELASVHVNEKTILSDPKTLTNKSPPGEAAKTPLEASLIAAMASEDIKQDKPGASEVDPKLAKGVVEMKENLKYVKSENPEVPENATKSFVPVETESLPSLRMDHFVEKVTIPQVQKEKGVNSKDKKMEEVAVDSAATLDSGPFTTDNHSTSKSEVTTGQHSTTELEIEAAKTMISNSKTTKASPGVITGKIPTEGKGKMISSKLPRVETSIEGKNPQEACQKDRKMVKFESSQSNSALRSINNPLEYVILNLAMVVILLQLLNGLF</sequence>
<keyword evidence="5" id="KW-1185">Reference proteome</keyword>
<feature type="signal peptide" evidence="3">
    <location>
        <begin position="1"/>
        <end position="24"/>
    </location>
</feature>
<reference evidence="4 5" key="1">
    <citation type="journal article" date="2022" name="Nat. Ecol. Evol.">
        <title>A masculinizing supergene underlies an exaggerated male reproductive morph in a spider.</title>
        <authorList>
            <person name="Hendrickx F."/>
            <person name="De Corte Z."/>
            <person name="Sonet G."/>
            <person name="Van Belleghem S.M."/>
            <person name="Kostlbacher S."/>
            <person name="Vangestel C."/>
        </authorList>
    </citation>
    <scope>NUCLEOTIDE SEQUENCE [LARGE SCALE GENOMIC DNA]</scope>
    <source>
        <strain evidence="4">W744_W776</strain>
    </source>
</reference>
<evidence type="ECO:0000256" key="2">
    <source>
        <dbReference type="SAM" id="Phobius"/>
    </source>
</evidence>
<dbReference type="EMBL" id="JAFNEN010000002">
    <property type="protein sequence ID" value="KAG8201958.1"/>
    <property type="molecule type" value="Genomic_DNA"/>
</dbReference>
<evidence type="ECO:0000256" key="1">
    <source>
        <dbReference type="SAM" id="MobiDB-lite"/>
    </source>
</evidence>
<feature type="compositionally biased region" description="Polar residues" evidence="1">
    <location>
        <begin position="327"/>
        <end position="347"/>
    </location>
</feature>
<evidence type="ECO:0000313" key="5">
    <source>
        <dbReference type="Proteomes" id="UP000827092"/>
    </source>
</evidence>
<feature type="region of interest" description="Disordered" evidence="1">
    <location>
        <begin position="363"/>
        <end position="384"/>
    </location>
</feature>
<feature type="transmembrane region" description="Helical" evidence="2">
    <location>
        <begin position="79"/>
        <end position="105"/>
    </location>
</feature>
<feature type="region of interest" description="Disordered" evidence="1">
    <location>
        <begin position="323"/>
        <end position="347"/>
    </location>
</feature>
<keyword evidence="2" id="KW-1133">Transmembrane helix</keyword>
<name>A0AAV6W1E8_9ARAC</name>
<dbReference type="AlphaFoldDB" id="A0AAV6W1E8"/>
<gene>
    <name evidence="4" type="ORF">JTE90_027433</name>
</gene>
<evidence type="ECO:0000313" key="4">
    <source>
        <dbReference type="EMBL" id="KAG8201958.1"/>
    </source>
</evidence>
<protein>
    <submittedName>
        <fullName evidence="4">Uncharacterized protein</fullName>
    </submittedName>
</protein>
<keyword evidence="2" id="KW-0812">Transmembrane</keyword>
<proteinExistence type="predicted"/>
<feature type="chain" id="PRO_5043585825" evidence="3">
    <location>
        <begin position="25"/>
        <end position="451"/>
    </location>
</feature>
<comment type="caution">
    <text evidence="4">The sequence shown here is derived from an EMBL/GenBank/DDBJ whole genome shotgun (WGS) entry which is preliminary data.</text>
</comment>